<proteinExistence type="predicted"/>
<organism evidence="2 3">
    <name type="scientific">Nitrospira defluvii</name>
    <dbReference type="NCBI Taxonomy" id="330214"/>
    <lineage>
        <taxon>Bacteria</taxon>
        <taxon>Pseudomonadati</taxon>
        <taxon>Nitrospirota</taxon>
        <taxon>Nitrospiria</taxon>
        <taxon>Nitrospirales</taxon>
        <taxon>Nitrospiraceae</taxon>
        <taxon>Nitrospira</taxon>
    </lineage>
</organism>
<name>A0ABM8RAF7_9BACT</name>
<feature type="compositionally biased region" description="Basic and acidic residues" evidence="1">
    <location>
        <begin position="46"/>
        <end position="56"/>
    </location>
</feature>
<gene>
    <name evidence="2" type="ORF">NSPZN2_150036</name>
</gene>
<evidence type="ECO:0008006" key="4">
    <source>
        <dbReference type="Google" id="ProtNLM"/>
    </source>
</evidence>
<dbReference type="Proteomes" id="UP000675880">
    <property type="component" value="Unassembled WGS sequence"/>
</dbReference>
<comment type="caution">
    <text evidence="2">The sequence shown here is derived from an EMBL/GenBank/DDBJ whole genome shotgun (WGS) entry which is preliminary data.</text>
</comment>
<evidence type="ECO:0000313" key="2">
    <source>
        <dbReference type="EMBL" id="CAE6742235.1"/>
    </source>
</evidence>
<keyword evidence="3" id="KW-1185">Reference proteome</keyword>
<accession>A0ABM8RAF7</accession>
<sequence>MRSTAPLASLGGGEGGKYLGARLWCWFKESGYGQPVGQPTWQNRLTKAEKQKSRVK</sequence>
<evidence type="ECO:0000313" key="3">
    <source>
        <dbReference type="Proteomes" id="UP000675880"/>
    </source>
</evidence>
<reference evidence="2 3" key="1">
    <citation type="submission" date="2021-02" db="EMBL/GenBank/DDBJ databases">
        <authorList>
            <person name="Han P."/>
        </authorList>
    </citation>
    <scope>NUCLEOTIDE SEQUENCE [LARGE SCALE GENOMIC DNA]</scope>
    <source>
        <strain evidence="2">Candidatus Nitrospira sp. ZN2</strain>
    </source>
</reference>
<protein>
    <recommendedName>
        <fullName evidence="4">Transposase</fullName>
    </recommendedName>
</protein>
<evidence type="ECO:0000256" key="1">
    <source>
        <dbReference type="SAM" id="MobiDB-lite"/>
    </source>
</evidence>
<feature type="region of interest" description="Disordered" evidence="1">
    <location>
        <begin position="36"/>
        <end position="56"/>
    </location>
</feature>
<dbReference type="EMBL" id="CAJNBJ010000007">
    <property type="protein sequence ID" value="CAE6742235.1"/>
    <property type="molecule type" value="Genomic_DNA"/>
</dbReference>